<gene>
    <name evidence="2" type="ORF">CDAR_2611</name>
</gene>
<keyword evidence="3" id="KW-1185">Reference proteome</keyword>
<reference evidence="2 3" key="1">
    <citation type="submission" date="2021-06" db="EMBL/GenBank/DDBJ databases">
        <title>Caerostris darwini draft genome.</title>
        <authorList>
            <person name="Kono N."/>
            <person name="Arakawa K."/>
        </authorList>
    </citation>
    <scope>NUCLEOTIDE SEQUENCE [LARGE SCALE GENOMIC DNA]</scope>
</reference>
<comment type="caution">
    <text evidence="2">The sequence shown here is derived from an EMBL/GenBank/DDBJ whole genome shotgun (WGS) entry which is preliminary data.</text>
</comment>
<evidence type="ECO:0000313" key="3">
    <source>
        <dbReference type="Proteomes" id="UP001054837"/>
    </source>
</evidence>
<dbReference type="AlphaFoldDB" id="A0AAV4N1Z3"/>
<proteinExistence type="predicted"/>
<dbReference type="Proteomes" id="UP001054837">
    <property type="component" value="Unassembled WGS sequence"/>
</dbReference>
<feature type="region of interest" description="Disordered" evidence="1">
    <location>
        <begin position="1"/>
        <end position="61"/>
    </location>
</feature>
<accession>A0AAV4N1Z3</accession>
<protein>
    <submittedName>
        <fullName evidence="2">Uncharacterized protein</fullName>
    </submittedName>
</protein>
<evidence type="ECO:0000313" key="2">
    <source>
        <dbReference type="EMBL" id="GIX77399.1"/>
    </source>
</evidence>
<name>A0AAV4N1Z3_9ARAC</name>
<evidence type="ECO:0000256" key="1">
    <source>
        <dbReference type="SAM" id="MobiDB-lite"/>
    </source>
</evidence>
<dbReference type="EMBL" id="BPLQ01001011">
    <property type="protein sequence ID" value="GIX77399.1"/>
    <property type="molecule type" value="Genomic_DNA"/>
</dbReference>
<organism evidence="2 3">
    <name type="scientific">Caerostris darwini</name>
    <dbReference type="NCBI Taxonomy" id="1538125"/>
    <lineage>
        <taxon>Eukaryota</taxon>
        <taxon>Metazoa</taxon>
        <taxon>Ecdysozoa</taxon>
        <taxon>Arthropoda</taxon>
        <taxon>Chelicerata</taxon>
        <taxon>Arachnida</taxon>
        <taxon>Araneae</taxon>
        <taxon>Araneomorphae</taxon>
        <taxon>Entelegynae</taxon>
        <taxon>Araneoidea</taxon>
        <taxon>Araneidae</taxon>
        <taxon>Caerostris</taxon>
    </lineage>
</organism>
<sequence>MAPRQGNRGNTRPAPLGGHAKKMNGVANSKPDISTRSTRQKHPAHAPSERPSTAPPQWDETKRQFIKKQNVTKAKFYKVYKCISKKQNGYMRKNKSIQKFYMVRKNKNLKRKKRVAEEVLSVRQKKGSSCGIGLHCRRDHVSRQG</sequence>